<dbReference type="HOGENOM" id="CLU_580096_0_0_1"/>
<proteinExistence type="predicted"/>
<feature type="compositionally biased region" description="Low complexity" evidence="1">
    <location>
        <begin position="29"/>
        <end position="38"/>
    </location>
</feature>
<sequence length="471" mass="53416">MASSSPPNIASSPRLYSSTGSPVLRVRRTTTPTITSSPPSTPPAARNKRIKNVAQETKEWVIDYATEHGLGNTLTADRKSGALSNVAMFNSDHEDFHKDYTTTKGQDLPTALKVANLDNQHARYAHAKARWIHAPERVELKAEVERLMDEELKLGDGEGEGEGLSFQAKACLISGRRSRKRLYSGMDSQPSSTSTVDKRFGYQVQLQRLVDGFAGNTHVTTLYFLYTTSFYEFRNALRDATQLCKIPPDPVVEARVISFRNPIPNEESENNTESQRETSTTSTSSQLTNTTPSETERNSTITPTSSTPIETPSQIPAKPREQNGYLLSDGDWIYKRQKLHFTDGKQMCITEDSRGKIGCEEDYWKMVRLLKMANNAKKVVVGEDRSSEKSGLGRGRGEGKVDILDKKFDWRFTHGLWIMHQLDYDQHQRWKEKKQREKAEDEALRKRHLEEHGVELGQYWGEWRDEVAGRE</sequence>
<dbReference type="EMBL" id="KE145368">
    <property type="protein sequence ID" value="EPE28725.1"/>
    <property type="molecule type" value="Genomic_DNA"/>
</dbReference>
<dbReference type="KEGG" id="glz:GLAREA_09846"/>
<feature type="compositionally biased region" description="Low complexity" evidence="1">
    <location>
        <begin position="299"/>
        <end position="316"/>
    </location>
</feature>
<accession>S3CST6</accession>
<dbReference type="OrthoDB" id="10633601at2759"/>
<dbReference type="GeneID" id="19468893"/>
<evidence type="ECO:0000313" key="3">
    <source>
        <dbReference type="Proteomes" id="UP000016922"/>
    </source>
</evidence>
<reference evidence="2 3" key="1">
    <citation type="journal article" date="2013" name="BMC Genomics">
        <title>Genomics-driven discovery of the pneumocandin biosynthetic gene cluster in the fungus Glarea lozoyensis.</title>
        <authorList>
            <person name="Chen L."/>
            <person name="Yue Q."/>
            <person name="Zhang X."/>
            <person name="Xiang M."/>
            <person name="Wang C."/>
            <person name="Li S."/>
            <person name="Che Y."/>
            <person name="Ortiz-Lopez F.J."/>
            <person name="Bills G.F."/>
            <person name="Liu X."/>
            <person name="An Z."/>
        </authorList>
    </citation>
    <scope>NUCLEOTIDE SEQUENCE [LARGE SCALE GENOMIC DNA]</scope>
    <source>
        <strain evidence="3">ATCC 20868 / MF5171</strain>
    </source>
</reference>
<name>S3CST6_GLAL2</name>
<dbReference type="AlphaFoldDB" id="S3CST6"/>
<evidence type="ECO:0000256" key="1">
    <source>
        <dbReference type="SAM" id="MobiDB-lite"/>
    </source>
</evidence>
<organism evidence="2 3">
    <name type="scientific">Glarea lozoyensis (strain ATCC 20868 / MF5171)</name>
    <dbReference type="NCBI Taxonomy" id="1116229"/>
    <lineage>
        <taxon>Eukaryota</taxon>
        <taxon>Fungi</taxon>
        <taxon>Dikarya</taxon>
        <taxon>Ascomycota</taxon>
        <taxon>Pezizomycotina</taxon>
        <taxon>Leotiomycetes</taxon>
        <taxon>Helotiales</taxon>
        <taxon>Helotiaceae</taxon>
        <taxon>Glarea</taxon>
    </lineage>
</organism>
<evidence type="ECO:0000313" key="2">
    <source>
        <dbReference type="EMBL" id="EPE28725.1"/>
    </source>
</evidence>
<feature type="compositionally biased region" description="Low complexity" evidence="1">
    <location>
        <begin position="271"/>
        <end position="291"/>
    </location>
</feature>
<gene>
    <name evidence="2" type="ORF">GLAREA_09846</name>
</gene>
<dbReference type="Proteomes" id="UP000016922">
    <property type="component" value="Unassembled WGS sequence"/>
</dbReference>
<keyword evidence="3" id="KW-1185">Reference proteome</keyword>
<feature type="region of interest" description="Disordered" evidence="1">
    <location>
        <begin position="262"/>
        <end position="322"/>
    </location>
</feature>
<dbReference type="RefSeq" id="XP_008084633.1">
    <property type="nucleotide sequence ID" value="XM_008086442.1"/>
</dbReference>
<feature type="compositionally biased region" description="Low complexity" evidence="1">
    <location>
        <begin position="1"/>
        <end position="13"/>
    </location>
</feature>
<protein>
    <submittedName>
        <fullName evidence="2">Uncharacterized protein</fullName>
    </submittedName>
</protein>
<feature type="region of interest" description="Disordered" evidence="1">
    <location>
        <begin position="1"/>
        <end position="47"/>
    </location>
</feature>